<reference evidence="2 3" key="1">
    <citation type="journal article" date="2023" name="bioRxiv">
        <title>Conserved and derived expression patterns and positive selection on dental genes reveal complex evolutionary context of ever-growing rodent molars.</title>
        <authorList>
            <person name="Calamari Z.T."/>
            <person name="Song A."/>
            <person name="Cohen E."/>
            <person name="Akter M."/>
            <person name="Roy R.D."/>
            <person name="Hallikas O."/>
            <person name="Christensen M.M."/>
            <person name="Li P."/>
            <person name="Marangoni P."/>
            <person name="Jernvall J."/>
            <person name="Klein O.D."/>
        </authorList>
    </citation>
    <scope>NUCLEOTIDE SEQUENCE [LARGE SCALE GENOMIC DNA]</scope>
    <source>
        <strain evidence="2">V071</strain>
    </source>
</reference>
<protein>
    <submittedName>
        <fullName evidence="2">Uncharacterized protein</fullName>
    </submittedName>
</protein>
<dbReference type="AlphaFoldDB" id="A0AAW0H1C7"/>
<evidence type="ECO:0000256" key="1">
    <source>
        <dbReference type="SAM" id="MobiDB-lite"/>
    </source>
</evidence>
<evidence type="ECO:0000313" key="3">
    <source>
        <dbReference type="Proteomes" id="UP001488838"/>
    </source>
</evidence>
<feature type="region of interest" description="Disordered" evidence="1">
    <location>
        <begin position="1"/>
        <end position="36"/>
    </location>
</feature>
<evidence type="ECO:0000313" key="2">
    <source>
        <dbReference type="EMBL" id="KAK7796105.1"/>
    </source>
</evidence>
<name>A0AAW0H1C7_MYOGA</name>
<feature type="non-terminal residue" evidence="2">
    <location>
        <position position="86"/>
    </location>
</feature>
<proteinExistence type="predicted"/>
<organism evidence="2 3">
    <name type="scientific">Myodes glareolus</name>
    <name type="common">Bank vole</name>
    <name type="synonym">Clethrionomys glareolus</name>
    <dbReference type="NCBI Taxonomy" id="447135"/>
    <lineage>
        <taxon>Eukaryota</taxon>
        <taxon>Metazoa</taxon>
        <taxon>Chordata</taxon>
        <taxon>Craniata</taxon>
        <taxon>Vertebrata</taxon>
        <taxon>Euteleostomi</taxon>
        <taxon>Mammalia</taxon>
        <taxon>Eutheria</taxon>
        <taxon>Euarchontoglires</taxon>
        <taxon>Glires</taxon>
        <taxon>Rodentia</taxon>
        <taxon>Myomorpha</taxon>
        <taxon>Muroidea</taxon>
        <taxon>Cricetidae</taxon>
        <taxon>Arvicolinae</taxon>
        <taxon>Myodes</taxon>
    </lineage>
</organism>
<comment type="caution">
    <text evidence="2">The sequence shown here is derived from an EMBL/GenBank/DDBJ whole genome shotgun (WGS) entry which is preliminary data.</text>
</comment>
<dbReference type="Proteomes" id="UP001488838">
    <property type="component" value="Unassembled WGS sequence"/>
</dbReference>
<feature type="compositionally biased region" description="Basic and acidic residues" evidence="1">
    <location>
        <begin position="1"/>
        <end position="21"/>
    </location>
</feature>
<keyword evidence="3" id="KW-1185">Reference proteome</keyword>
<sequence length="86" mass="9451">MTETTRESRTIGKERPGEGEKTPFGSLPTHPASLGQEPYLQSQCDCCSYHLDPDSPVRILNLHCPDGHTEPVVLPMIHSCQCSACQ</sequence>
<dbReference type="EMBL" id="JBBHLL010001428">
    <property type="protein sequence ID" value="KAK7796105.1"/>
    <property type="molecule type" value="Genomic_DNA"/>
</dbReference>
<gene>
    <name evidence="2" type="ORF">U0070_024790</name>
</gene>
<accession>A0AAW0H1C7</accession>